<name>A0A4R3J1T6_9RHOB</name>
<dbReference type="Pfam" id="PF02082">
    <property type="entry name" value="Rrf2"/>
    <property type="match status" value="1"/>
</dbReference>
<evidence type="ECO:0000313" key="2">
    <source>
        <dbReference type="EMBL" id="TCS59749.1"/>
    </source>
</evidence>
<keyword evidence="3" id="KW-1185">Reference proteome</keyword>
<dbReference type="Gene3D" id="1.10.10.10">
    <property type="entry name" value="Winged helix-like DNA-binding domain superfamily/Winged helix DNA-binding domain"/>
    <property type="match status" value="1"/>
</dbReference>
<dbReference type="InterPro" id="IPR000944">
    <property type="entry name" value="Tscrpt_reg_Rrf2"/>
</dbReference>
<comment type="caution">
    <text evidence="2">The sequence shown here is derived from an EMBL/GenBank/DDBJ whole genome shotgun (WGS) entry which is preliminary data.</text>
</comment>
<dbReference type="GO" id="GO:0003700">
    <property type="term" value="F:DNA-binding transcription factor activity"/>
    <property type="evidence" value="ECO:0007669"/>
    <property type="project" value="TreeGrafter"/>
</dbReference>
<dbReference type="Proteomes" id="UP000295696">
    <property type="component" value="Unassembled WGS sequence"/>
</dbReference>
<gene>
    <name evidence="2" type="ORF">EDD52_11952</name>
</gene>
<evidence type="ECO:0000256" key="1">
    <source>
        <dbReference type="ARBA" id="ARBA00023125"/>
    </source>
</evidence>
<accession>A0A4R3J1T6</accession>
<dbReference type="InterPro" id="IPR036388">
    <property type="entry name" value="WH-like_DNA-bd_sf"/>
</dbReference>
<reference evidence="2 3" key="1">
    <citation type="submission" date="2019-03" db="EMBL/GenBank/DDBJ databases">
        <title>Genomic Encyclopedia of Type Strains, Phase IV (KMG-IV): sequencing the most valuable type-strain genomes for metagenomic binning, comparative biology and taxonomic classification.</title>
        <authorList>
            <person name="Goeker M."/>
        </authorList>
    </citation>
    <scope>NUCLEOTIDE SEQUENCE [LARGE SCALE GENOMIC DNA]</scope>
    <source>
        <strain evidence="2 3">DSM 104836</strain>
    </source>
</reference>
<keyword evidence="1" id="KW-0238">DNA-binding</keyword>
<dbReference type="InterPro" id="IPR036390">
    <property type="entry name" value="WH_DNA-bd_sf"/>
</dbReference>
<sequence>MRLTIRTNLAARILMACAVNEGVTVRTSEIAEKCNASTHHLLQVVNLLHGSGFVETIRGRSGGLRLARPMEQISIGAVFRVFEAGVPFAECFDQETNSCPLSATCRLRTYISRALEAFYHELDMVTLADLVKGNCGLASLLEMSPRGALSCNESSKPVV</sequence>
<dbReference type="NCBIfam" id="TIGR00738">
    <property type="entry name" value="rrf2_super"/>
    <property type="match status" value="1"/>
</dbReference>
<dbReference type="SUPFAM" id="SSF46785">
    <property type="entry name" value="Winged helix' DNA-binding domain"/>
    <property type="match status" value="1"/>
</dbReference>
<dbReference type="PROSITE" id="PS51197">
    <property type="entry name" value="HTH_RRF2_2"/>
    <property type="match status" value="1"/>
</dbReference>
<dbReference type="OrthoDB" id="9795923at2"/>
<dbReference type="AlphaFoldDB" id="A0A4R3J1T6"/>
<protein>
    <submittedName>
        <fullName evidence="2">BadM/Rrf2 family transcriptional regulator</fullName>
    </submittedName>
</protein>
<proteinExistence type="predicted"/>
<evidence type="ECO:0000313" key="3">
    <source>
        <dbReference type="Proteomes" id="UP000295696"/>
    </source>
</evidence>
<organism evidence="2 3">
    <name type="scientific">Primorskyibacter sedentarius</name>
    <dbReference type="NCBI Taxonomy" id="745311"/>
    <lineage>
        <taxon>Bacteria</taxon>
        <taxon>Pseudomonadati</taxon>
        <taxon>Pseudomonadota</taxon>
        <taxon>Alphaproteobacteria</taxon>
        <taxon>Rhodobacterales</taxon>
        <taxon>Roseobacteraceae</taxon>
        <taxon>Primorskyibacter</taxon>
    </lineage>
</organism>
<dbReference type="GO" id="GO:0003677">
    <property type="term" value="F:DNA binding"/>
    <property type="evidence" value="ECO:0007669"/>
    <property type="project" value="UniProtKB-KW"/>
</dbReference>
<dbReference type="PANTHER" id="PTHR33221:SF4">
    <property type="entry name" value="HTH-TYPE TRANSCRIPTIONAL REPRESSOR NSRR"/>
    <property type="match status" value="1"/>
</dbReference>
<dbReference type="GO" id="GO:0005829">
    <property type="term" value="C:cytosol"/>
    <property type="evidence" value="ECO:0007669"/>
    <property type="project" value="TreeGrafter"/>
</dbReference>
<dbReference type="PANTHER" id="PTHR33221">
    <property type="entry name" value="WINGED HELIX-TURN-HELIX TRANSCRIPTIONAL REGULATOR, RRF2 FAMILY"/>
    <property type="match status" value="1"/>
</dbReference>
<dbReference type="EMBL" id="SLZU01000019">
    <property type="protein sequence ID" value="TCS59749.1"/>
    <property type="molecule type" value="Genomic_DNA"/>
</dbReference>